<dbReference type="GO" id="GO:0004222">
    <property type="term" value="F:metalloendopeptidase activity"/>
    <property type="evidence" value="ECO:0007669"/>
    <property type="project" value="UniProtKB-UniRule"/>
</dbReference>
<keyword evidence="1" id="KW-1015">Disulfide bond</keyword>
<dbReference type="Pfam" id="PF01400">
    <property type="entry name" value="Astacin"/>
    <property type="match status" value="1"/>
</dbReference>
<reference evidence="5 6" key="1">
    <citation type="submission" date="2014-10" db="EMBL/GenBank/DDBJ databases">
        <title>Draft genome of the hookworm Ancylostoma caninum.</title>
        <authorList>
            <person name="Mitreva M."/>
        </authorList>
    </citation>
    <scope>NUCLEOTIDE SEQUENCE [LARGE SCALE GENOMIC DNA]</scope>
    <source>
        <strain evidence="5 6">Baltimore</strain>
    </source>
</reference>
<keyword evidence="3" id="KW-0482">Metalloprotease</keyword>
<dbReference type="PRINTS" id="PR00480">
    <property type="entry name" value="ASTACIN"/>
</dbReference>
<protein>
    <recommendedName>
        <fullName evidence="3">Metalloendopeptidase</fullName>
        <ecNumber evidence="3">3.4.24.-</ecNumber>
    </recommendedName>
</protein>
<keyword evidence="3" id="KW-0732">Signal</keyword>
<dbReference type="CDD" id="cd04280">
    <property type="entry name" value="ZnMc_astacin_like"/>
    <property type="match status" value="1"/>
</dbReference>
<feature type="chain" id="PRO_5016484564" description="Metalloendopeptidase" evidence="3">
    <location>
        <begin position="19"/>
        <end position="233"/>
    </location>
</feature>
<name>A0A368GQG8_ANCCA</name>
<comment type="caution">
    <text evidence="2">Lacks conserved residue(s) required for the propagation of feature annotation.</text>
</comment>
<feature type="active site" evidence="2">
    <location>
        <position position="122"/>
    </location>
</feature>
<evidence type="ECO:0000259" key="4">
    <source>
        <dbReference type="PROSITE" id="PS51864"/>
    </source>
</evidence>
<dbReference type="InterPro" id="IPR024079">
    <property type="entry name" value="MetalloPept_cat_dom_sf"/>
</dbReference>
<keyword evidence="3" id="KW-0378">Hydrolase</keyword>
<evidence type="ECO:0000256" key="1">
    <source>
        <dbReference type="ARBA" id="ARBA00023157"/>
    </source>
</evidence>
<keyword evidence="3" id="KW-0645">Protease</keyword>
<dbReference type="InterPro" id="IPR001506">
    <property type="entry name" value="Peptidase_M12A"/>
</dbReference>
<accession>A0A368GQG8</accession>
<feature type="domain" description="Peptidase M12A" evidence="4">
    <location>
        <begin position="15"/>
        <end position="224"/>
    </location>
</feature>
<dbReference type="PROSITE" id="PS51864">
    <property type="entry name" value="ASTACIN"/>
    <property type="match status" value="1"/>
</dbReference>
<evidence type="ECO:0000313" key="5">
    <source>
        <dbReference type="EMBL" id="RCN46574.1"/>
    </source>
</evidence>
<keyword evidence="6" id="KW-1185">Reference proteome</keyword>
<dbReference type="EMBL" id="JOJR01000077">
    <property type="protein sequence ID" value="RCN46574.1"/>
    <property type="molecule type" value="Genomic_DNA"/>
</dbReference>
<keyword evidence="3" id="KW-0862">Zinc</keyword>
<dbReference type="Proteomes" id="UP000252519">
    <property type="component" value="Unassembled WGS sequence"/>
</dbReference>
<dbReference type="SUPFAM" id="SSF55486">
    <property type="entry name" value="Metalloproteases ('zincins'), catalytic domain"/>
    <property type="match status" value="1"/>
</dbReference>
<dbReference type="PANTHER" id="PTHR10127:SF880">
    <property type="entry name" value="ZINC METALLOPROTEINASE NAS-5"/>
    <property type="match status" value="1"/>
</dbReference>
<sequence>MKYFVLCFFALFVVNAHAEENVPRNPLWEAYKDDNGKYVIPYVISGEYGEEKKVLFDMMDEIDRNTCVRFSPRTTEEDYIEIVNRLGEGCSAVVGKPGGKSTVWLESSKIQSCLNPQTTMRELMHIVGLPLEHTRPERKGHIKIHWENIEKGYENQFALTSVEPDPYGIPYDYYSIMHLWKDAFAKPGTITIETLNKKYQDIIGHQKKPSKWDYKKICFMYKCDVCMGEKVEH</sequence>
<dbReference type="InterPro" id="IPR034035">
    <property type="entry name" value="Astacin-like_dom"/>
</dbReference>
<evidence type="ECO:0000313" key="6">
    <source>
        <dbReference type="Proteomes" id="UP000252519"/>
    </source>
</evidence>
<evidence type="ECO:0000256" key="3">
    <source>
        <dbReference type="RuleBase" id="RU361183"/>
    </source>
</evidence>
<comment type="cofactor">
    <cofactor evidence="3">
        <name>Zn(2+)</name>
        <dbReference type="ChEBI" id="CHEBI:29105"/>
    </cofactor>
    <text evidence="3">Binds 1 zinc ion per subunit.</text>
</comment>
<dbReference type="EC" id="3.4.24.-" evidence="3"/>
<dbReference type="GO" id="GO:0006508">
    <property type="term" value="P:proteolysis"/>
    <property type="evidence" value="ECO:0007669"/>
    <property type="project" value="UniProtKB-KW"/>
</dbReference>
<dbReference type="AlphaFoldDB" id="A0A368GQG8"/>
<organism evidence="5 6">
    <name type="scientific">Ancylostoma caninum</name>
    <name type="common">Dog hookworm</name>
    <dbReference type="NCBI Taxonomy" id="29170"/>
    <lineage>
        <taxon>Eukaryota</taxon>
        <taxon>Metazoa</taxon>
        <taxon>Ecdysozoa</taxon>
        <taxon>Nematoda</taxon>
        <taxon>Chromadorea</taxon>
        <taxon>Rhabditida</taxon>
        <taxon>Rhabditina</taxon>
        <taxon>Rhabditomorpha</taxon>
        <taxon>Strongyloidea</taxon>
        <taxon>Ancylostomatidae</taxon>
        <taxon>Ancylostomatinae</taxon>
        <taxon>Ancylostoma</taxon>
    </lineage>
</organism>
<dbReference type="STRING" id="29170.A0A368GQG8"/>
<feature type="signal peptide" evidence="3">
    <location>
        <begin position="1"/>
        <end position="18"/>
    </location>
</feature>
<dbReference type="Gene3D" id="3.40.390.10">
    <property type="entry name" value="Collagenase (Catalytic Domain)"/>
    <property type="match status" value="1"/>
</dbReference>
<gene>
    <name evidence="5" type="ORF">ANCCAN_07434</name>
</gene>
<dbReference type="GO" id="GO:0008270">
    <property type="term" value="F:zinc ion binding"/>
    <property type="evidence" value="ECO:0007669"/>
    <property type="project" value="InterPro"/>
</dbReference>
<dbReference type="InterPro" id="IPR006026">
    <property type="entry name" value="Peptidase_Metallo"/>
</dbReference>
<proteinExistence type="predicted"/>
<keyword evidence="3" id="KW-0479">Metal-binding</keyword>
<comment type="caution">
    <text evidence="5">The sequence shown here is derived from an EMBL/GenBank/DDBJ whole genome shotgun (WGS) entry which is preliminary data.</text>
</comment>
<dbReference type="SMART" id="SM00235">
    <property type="entry name" value="ZnMc"/>
    <property type="match status" value="1"/>
</dbReference>
<evidence type="ECO:0000256" key="2">
    <source>
        <dbReference type="PROSITE-ProRule" id="PRU01211"/>
    </source>
</evidence>
<dbReference type="OrthoDB" id="7721051at2759"/>
<dbReference type="PANTHER" id="PTHR10127">
    <property type="entry name" value="DISCOIDIN, CUB, EGF, LAMININ , AND ZINC METALLOPROTEASE DOMAIN CONTAINING"/>
    <property type="match status" value="1"/>
</dbReference>